<evidence type="ECO:0000313" key="10">
    <source>
        <dbReference type="Proteomes" id="UP000001593"/>
    </source>
</evidence>
<evidence type="ECO:0000256" key="7">
    <source>
        <dbReference type="SAM" id="Phobius"/>
    </source>
</evidence>
<organism evidence="9 10">
    <name type="scientific">Nematostella vectensis</name>
    <name type="common">Starlet sea anemone</name>
    <dbReference type="NCBI Taxonomy" id="45351"/>
    <lineage>
        <taxon>Eukaryota</taxon>
        <taxon>Metazoa</taxon>
        <taxon>Cnidaria</taxon>
        <taxon>Anthozoa</taxon>
        <taxon>Hexacorallia</taxon>
        <taxon>Actiniaria</taxon>
        <taxon>Edwardsiidae</taxon>
        <taxon>Nematostella</taxon>
    </lineage>
</organism>
<dbReference type="PRINTS" id="PR00237">
    <property type="entry name" value="GPCRRHODOPSN"/>
</dbReference>
<protein>
    <recommendedName>
        <fullName evidence="8">G-protein coupled receptors family 1 profile domain-containing protein</fullName>
    </recommendedName>
</protein>
<dbReference type="HOGENOM" id="CLU_009579_11_5_1"/>
<dbReference type="AlphaFoldDB" id="A7SUS8"/>
<dbReference type="GO" id="GO:0007186">
    <property type="term" value="P:G protein-coupled receptor signaling pathway"/>
    <property type="evidence" value="ECO:0000318"/>
    <property type="project" value="GO_Central"/>
</dbReference>
<dbReference type="GO" id="GO:0005886">
    <property type="term" value="C:plasma membrane"/>
    <property type="evidence" value="ECO:0000318"/>
    <property type="project" value="GO_Central"/>
</dbReference>
<feature type="transmembrane region" description="Helical" evidence="7">
    <location>
        <begin position="131"/>
        <end position="151"/>
    </location>
</feature>
<dbReference type="OrthoDB" id="5970330at2759"/>
<comment type="subcellular location">
    <subcellularLocation>
        <location evidence="1">Cell membrane</location>
        <topology evidence="1">Multi-pass membrane protein</topology>
    </subcellularLocation>
</comment>
<keyword evidence="5 7" id="KW-0472">Membrane</keyword>
<dbReference type="Gene3D" id="1.20.1070.10">
    <property type="entry name" value="Rhodopsin 7-helix transmembrane proteins"/>
    <property type="match status" value="1"/>
</dbReference>
<name>A7SUS8_NEMVE</name>
<keyword evidence="6" id="KW-0675">Receptor</keyword>
<dbReference type="PROSITE" id="PS00237">
    <property type="entry name" value="G_PROTEIN_RECEP_F1_1"/>
    <property type="match status" value="1"/>
</dbReference>
<reference evidence="9 10" key="1">
    <citation type="journal article" date="2007" name="Science">
        <title>Sea anemone genome reveals ancestral eumetazoan gene repertoire and genomic organization.</title>
        <authorList>
            <person name="Putnam N.H."/>
            <person name="Srivastava M."/>
            <person name="Hellsten U."/>
            <person name="Dirks B."/>
            <person name="Chapman J."/>
            <person name="Salamov A."/>
            <person name="Terry A."/>
            <person name="Shapiro H."/>
            <person name="Lindquist E."/>
            <person name="Kapitonov V.V."/>
            <person name="Jurka J."/>
            <person name="Genikhovich G."/>
            <person name="Grigoriev I.V."/>
            <person name="Lucas S.M."/>
            <person name="Steele R.E."/>
            <person name="Finnerty J.R."/>
            <person name="Technau U."/>
            <person name="Martindale M.Q."/>
            <person name="Rokhsar D.S."/>
        </authorList>
    </citation>
    <scope>NUCLEOTIDE SEQUENCE [LARGE SCALE GENOMIC DNA]</scope>
    <source>
        <strain evidence="10">CH2 X CH6</strain>
    </source>
</reference>
<dbReference type="eggNOG" id="KOG3656">
    <property type="taxonomic scope" value="Eukaryota"/>
</dbReference>
<evidence type="ECO:0000256" key="2">
    <source>
        <dbReference type="ARBA" id="ARBA00022475"/>
    </source>
</evidence>
<dbReference type="SUPFAM" id="SSF81321">
    <property type="entry name" value="Family A G protein-coupled receptor-like"/>
    <property type="match status" value="1"/>
</dbReference>
<keyword evidence="4 7" id="KW-1133">Transmembrane helix</keyword>
<comment type="similarity">
    <text evidence="6">Belongs to the G-protein coupled receptor 1 family.</text>
</comment>
<feature type="transmembrane region" description="Helical" evidence="7">
    <location>
        <begin position="6"/>
        <end position="25"/>
    </location>
</feature>
<evidence type="ECO:0000256" key="3">
    <source>
        <dbReference type="ARBA" id="ARBA00022692"/>
    </source>
</evidence>
<feature type="transmembrane region" description="Helical" evidence="7">
    <location>
        <begin position="171"/>
        <end position="187"/>
    </location>
</feature>
<sequence>MAWLSQTTYFLCCTASLLSLAVLTVDRYLAITRPVWYRAEVSLKRVLLTSLATWVLSMAITSLYFLVGFVSYAFVFANVAILSTFLVFIFTYVRVFQILKEQMENLSAMEGVNAAAERRHIDREARITQTYMTVLIVFLACYVPSCIMIYLMNMCSTCSCELIHWFRDLQYILVVVNSLINPLVYAIRMPNFRRAILAMLKVSMCCHSNIVRPPEDLNASTIATQSVFITTS</sequence>
<feature type="transmembrane region" description="Helical" evidence="7">
    <location>
        <begin position="72"/>
        <end position="93"/>
    </location>
</feature>
<keyword evidence="10" id="KW-1185">Reference proteome</keyword>
<gene>
    <name evidence="9" type="ORF">NEMVEDRAFT_v1g217796</name>
</gene>
<accession>A7SUS8</accession>
<evidence type="ECO:0000256" key="1">
    <source>
        <dbReference type="ARBA" id="ARBA00004651"/>
    </source>
</evidence>
<dbReference type="GO" id="GO:0001609">
    <property type="term" value="F:G protein-coupled adenosine receptor activity"/>
    <property type="evidence" value="ECO:0000318"/>
    <property type="project" value="GO_Central"/>
</dbReference>
<keyword evidence="3 6" id="KW-0812">Transmembrane</keyword>
<dbReference type="Proteomes" id="UP000001593">
    <property type="component" value="Unassembled WGS sequence"/>
</dbReference>
<dbReference type="EMBL" id="DS469819">
    <property type="protein sequence ID" value="EDO32542.1"/>
    <property type="molecule type" value="Genomic_DNA"/>
</dbReference>
<evidence type="ECO:0000256" key="5">
    <source>
        <dbReference type="ARBA" id="ARBA00023136"/>
    </source>
</evidence>
<dbReference type="InterPro" id="IPR000276">
    <property type="entry name" value="GPCR_Rhodpsn"/>
</dbReference>
<keyword evidence="6" id="KW-0807">Transducer</keyword>
<dbReference type="STRING" id="45351.A7SUS8"/>
<evidence type="ECO:0000256" key="4">
    <source>
        <dbReference type="ARBA" id="ARBA00022989"/>
    </source>
</evidence>
<dbReference type="InterPro" id="IPR017452">
    <property type="entry name" value="GPCR_Rhodpsn_7TM"/>
</dbReference>
<evidence type="ECO:0000256" key="6">
    <source>
        <dbReference type="RuleBase" id="RU000688"/>
    </source>
</evidence>
<dbReference type="InParanoid" id="A7SUS8"/>
<dbReference type="PANTHER" id="PTHR22750">
    <property type="entry name" value="G-PROTEIN COUPLED RECEPTOR"/>
    <property type="match status" value="1"/>
</dbReference>
<keyword evidence="6" id="KW-0297">G-protein coupled receptor</keyword>
<feature type="transmembrane region" description="Helical" evidence="7">
    <location>
        <begin position="46"/>
        <end position="66"/>
    </location>
</feature>
<dbReference type="KEGG" id="nve:5503622"/>
<dbReference type="PROSITE" id="PS50262">
    <property type="entry name" value="G_PROTEIN_RECEP_F1_2"/>
    <property type="match status" value="1"/>
</dbReference>
<dbReference type="Pfam" id="PF00001">
    <property type="entry name" value="7tm_1"/>
    <property type="match status" value="2"/>
</dbReference>
<feature type="domain" description="G-protein coupled receptors family 1 profile" evidence="8">
    <location>
        <begin position="1"/>
        <end position="185"/>
    </location>
</feature>
<proteinExistence type="inferred from homology"/>
<keyword evidence="2" id="KW-1003">Cell membrane</keyword>
<dbReference type="PhylomeDB" id="A7SUS8"/>
<evidence type="ECO:0000259" key="8">
    <source>
        <dbReference type="PROSITE" id="PS50262"/>
    </source>
</evidence>
<evidence type="ECO:0000313" key="9">
    <source>
        <dbReference type="EMBL" id="EDO32542.1"/>
    </source>
</evidence>
<dbReference type="OMA" id="ARITQTY"/>